<dbReference type="Proteomes" id="UP000436088">
    <property type="component" value="Unassembled WGS sequence"/>
</dbReference>
<organism evidence="6 7">
    <name type="scientific">Hibiscus syriacus</name>
    <name type="common">Rose of Sharon</name>
    <dbReference type="NCBI Taxonomy" id="106335"/>
    <lineage>
        <taxon>Eukaryota</taxon>
        <taxon>Viridiplantae</taxon>
        <taxon>Streptophyta</taxon>
        <taxon>Embryophyta</taxon>
        <taxon>Tracheophyta</taxon>
        <taxon>Spermatophyta</taxon>
        <taxon>Magnoliopsida</taxon>
        <taxon>eudicotyledons</taxon>
        <taxon>Gunneridae</taxon>
        <taxon>Pentapetalae</taxon>
        <taxon>rosids</taxon>
        <taxon>malvids</taxon>
        <taxon>Malvales</taxon>
        <taxon>Malvaceae</taxon>
        <taxon>Malvoideae</taxon>
        <taxon>Hibiscus</taxon>
    </lineage>
</organism>
<evidence type="ECO:0000313" key="6">
    <source>
        <dbReference type="EMBL" id="KAE8702997.1"/>
    </source>
</evidence>
<keyword evidence="4" id="KW-0675">Receptor</keyword>
<feature type="transmembrane region" description="Helical" evidence="5">
    <location>
        <begin position="184"/>
        <end position="208"/>
    </location>
</feature>
<keyword evidence="7" id="KW-1185">Reference proteome</keyword>
<comment type="similarity">
    <text evidence="1">Belongs to the RLP family.</text>
</comment>
<evidence type="ECO:0000256" key="5">
    <source>
        <dbReference type="SAM" id="Phobius"/>
    </source>
</evidence>
<evidence type="ECO:0000256" key="2">
    <source>
        <dbReference type="ARBA" id="ARBA00022614"/>
    </source>
</evidence>
<accession>A0A6A3AH16</accession>
<comment type="caution">
    <text evidence="6">The sequence shown here is derived from an EMBL/GenBank/DDBJ whole genome shotgun (WGS) entry which is preliminary data.</text>
</comment>
<dbReference type="PANTHER" id="PTHR48062:SF37">
    <property type="entry name" value="LRR RECEPTOR-LIKE SERINE_THREONINE-PROTEIN KINASE FLS2"/>
    <property type="match status" value="1"/>
</dbReference>
<keyword evidence="2" id="KW-0433">Leucine-rich repeat</keyword>
<evidence type="ECO:0000256" key="1">
    <source>
        <dbReference type="ARBA" id="ARBA00009592"/>
    </source>
</evidence>
<dbReference type="InterPro" id="IPR051502">
    <property type="entry name" value="RLP_Defense_Trigger"/>
</dbReference>
<evidence type="ECO:0000256" key="4">
    <source>
        <dbReference type="ARBA" id="ARBA00023170"/>
    </source>
</evidence>
<protein>
    <submittedName>
        <fullName evidence="6">Uncharacterized protein</fullName>
    </submittedName>
</protein>
<keyword evidence="5" id="KW-0472">Membrane</keyword>
<dbReference type="PANTHER" id="PTHR48062">
    <property type="entry name" value="RECEPTOR-LIKE PROTEIN 14"/>
    <property type="match status" value="1"/>
</dbReference>
<dbReference type="SUPFAM" id="SSF52058">
    <property type="entry name" value="L domain-like"/>
    <property type="match status" value="1"/>
</dbReference>
<dbReference type="Gene3D" id="3.80.10.10">
    <property type="entry name" value="Ribonuclease Inhibitor"/>
    <property type="match status" value="1"/>
</dbReference>
<proteinExistence type="inferred from homology"/>
<dbReference type="InterPro" id="IPR032675">
    <property type="entry name" value="LRR_dom_sf"/>
</dbReference>
<keyword evidence="5" id="KW-1133">Transmembrane helix</keyword>
<reference evidence="6" key="1">
    <citation type="submission" date="2019-09" db="EMBL/GenBank/DDBJ databases">
        <title>Draft genome information of white flower Hibiscus syriacus.</title>
        <authorList>
            <person name="Kim Y.-M."/>
        </authorList>
    </citation>
    <scope>NUCLEOTIDE SEQUENCE [LARGE SCALE GENOMIC DNA]</scope>
    <source>
        <strain evidence="6">YM2019G1</strain>
    </source>
</reference>
<dbReference type="AlphaFoldDB" id="A0A6A3AH16"/>
<name>A0A6A3AH16_HIBSY</name>
<evidence type="ECO:0000313" key="7">
    <source>
        <dbReference type="Proteomes" id="UP000436088"/>
    </source>
</evidence>
<evidence type="ECO:0000256" key="3">
    <source>
        <dbReference type="ARBA" id="ARBA00022737"/>
    </source>
</evidence>
<dbReference type="EMBL" id="VEPZ02001004">
    <property type="protein sequence ID" value="KAE8702997.1"/>
    <property type="molecule type" value="Genomic_DNA"/>
</dbReference>
<sequence length="245" mass="27734">MRVFIPPAGDTFSTETKYLFPYSYTEERIDFQTKSGFYSYEGNILKYMSGIDLSCNKLTGHIPHELGNLSEIHSSNLSHNDLIGVSFSKIKQIESLDLSYKLSGEIPNQLVELNNLEVFNVAYNLSGNIPESKAQFGTFIEKSYEGNPFLCGPLLHKSCSKTDAPSTVSSTSDDDEGEDSWVDTYVFCASFGVSYAVMLLTVFVVLYINPHWRRTWFSFVRKCITTCRYSTVGNFLAYHISRIYP</sequence>
<keyword evidence="3" id="KW-0677">Repeat</keyword>
<keyword evidence="5" id="KW-0812">Transmembrane</keyword>
<gene>
    <name evidence="6" type="ORF">F3Y22_tig00110478pilonHSYRG00193</name>
</gene>